<reference evidence="2" key="1">
    <citation type="submission" date="2020-11" db="EMBL/GenBank/DDBJ databases">
        <authorList>
            <consortium name="DOE Joint Genome Institute"/>
            <person name="Ahrendt S."/>
            <person name="Riley R."/>
            <person name="Andreopoulos W."/>
            <person name="Labutti K."/>
            <person name="Pangilinan J."/>
            <person name="Ruiz-Duenas F.J."/>
            <person name="Barrasa J.M."/>
            <person name="Sanchez-Garcia M."/>
            <person name="Camarero S."/>
            <person name="Miyauchi S."/>
            <person name="Serrano A."/>
            <person name="Linde D."/>
            <person name="Babiker R."/>
            <person name="Drula E."/>
            <person name="Ayuso-Fernandez I."/>
            <person name="Pacheco R."/>
            <person name="Padilla G."/>
            <person name="Ferreira P."/>
            <person name="Barriuso J."/>
            <person name="Kellner H."/>
            <person name="Castanera R."/>
            <person name="Alfaro M."/>
            <person name="Ramirez L."/>
            <person name="Pisabarro A.G."/>
            <person name="Kuo A."/>
            <person name="Tritt A."/>
            <person name="Lipzen A."/>
            <person name="He G."/>
            <person name="Yan M."/>
            <person name="Ng V."/>
            <person name="Cullen D."/>
            <person name="Martin F."/>
            <person name="Rosso M.-N."/>
            <person name="Henrissat B."/>
            <person name="Hibbett D."/>
            <person name="Martinez A.T."/>
            <person name="Grigoriev I.V."/>
        </authorList>
    </citation>
    <scope>NUCLEOTIDE SEQUENCE</scope>
    <source>
        <strain evidence="2">CBS 506.95</strain>
    </source>
</reference>
<feature type="transmembrane region" description="Helical" evidence="1">
    <location>
        <begin position="135"/>
        <end position="159"/>
    </location>
</feature>
<dbReference type="OrthoDB" id="3364107at2759"/>
<keyword evidence="1" id="KW-1133">Transmembrane helix</keyword>
<evidence type="ECO:0008006" key="4">
    <source>
        <dbReference type="Google" id="ProtNLM"/>
    </source>
</evidence>
<keyword evidence="1" id="KW-0812">Transmembrane</keyword>
<keyword evidence="3" id="KW-1185">Reference proteome</keyword>
<gene>
    <name evidence="2" type="ORF">CPB83DRAFT_881915</name>
</gene>
<feature type="transmembrane region" description="Helical" evidence="1">
    <location>
        <begin position="49"/>
        <end position="68"/>
    </location>
</feature>
<proteinExistence type="predicted"/>
<dbReference type="AlphaFoldDB" id="A0A9P6JRP0"/>
<feature type="transmembrane region" description="Helical" evidence="1">
    <location>
        <begin position="12"/>
        <end position="29"/>
    </location>
</feature>
<dbReference type="Proteomes" id="UP000807306">
    <property type="component" value="Unassembled WGS sequence"/>
</dbReference>
<evidence type="ECO:0000313" key="3">
    <source>
        <dbReference type="Proteomes" id="UP000807306"/>
    </source>
</evidence>
<protein>
    <recommendedName>
        <fullName evidence="4">MARVEL domain-containing protein</fullName>
    </recommendedName>
</protein>
<evidence type="ECO:0000256" key="1">
    <source>
        <dbReference type="SAM" id="Phobius"/>
    </source>
</evidence>
<keyword evidence="1" id="KW-0472">Membrane</keyword>
<evidence type="ECO:0000313" key="2">
    <source>
        <dbReference type="EMBL" id="KAF9531032.1"/>
    </source>
</evidence>
<feature type="transmembrane region" description="Helical" evidence="1">
    <location>
        <begin position="80"/>
        <end position="102"/>
    </location>
</feature>
<name>A0A9P6JRP0_9AGAR</name>
<accession>A0A9P6JRP0</accession>
<dbReference type="EMBL" id="MU157837">
    <property type="protein sequence ID" value="KAF9531032.1"/>
    <property type="molecule type" value="Genomic_DNA"/>
</dbReference>
<sequence length="245" mass="27538">MMESKRVLEVARALAYGLTSIIAIPLLVLGSRVAQFVFTIYEMPFGFEIMAMMTAILSIFTLPVMLWMSYKRQGAFPNMVIVELFWTHSLWILWLCTGATAASNSWAGGCNSGMEDIRSADFAIEVIRPACNQTLVLVSMAILGFTFMFCANLILWVLVIRSHRRGNCNVWNQSVLNIDYNAPAQRLINLTGDLKKENQFTEKPKVDSTLTLVTPSFAQPQRAYTPSLNYASSLPYIPRHPEVQV</sequence>
<comment type="caution">
    <text evidence="2">The sequence shown here is derived from an EMBL/GenBank/DDBJ whole genome shotgun (WGS) entry which is preliminary data.</text>
</comment>
<organism evidence="2 3">
    <name type="scientific">Crepidotus variabilis</name>
    <dbReference type="NCBI Taxonomy" id="179855"/>
    <lineage>
        <taxon>Eukaryota</taxon>
        <taxon>Fungi</taxon>
        <taxon>Dikarya</taxon>
        <taxon>Basidiomycota</taxon>
        <taxon>Agaricomycotina</taxon>
        <taxon>Agaricomycetes</taxon>
        <taxon>Agaricomycetidae</taxon>
        <taxon>Agaricales</taxon>
        <taxon>Agaricineae</taxon>
        <taxon>Crepidotaceae</taxon>
        <taxon>Crepidotus</taxon>
    </lineage>
</organism>